<evidence type="ECO:0000256" key="2">
    <source>
        <dbReference type="ARBA" id="ARBA00006490"/>
    </source>
</evidence>
<feature type="domain" description="Aminotransferase class V" evidence="8">
    <location>
        <begin position="4"/>
        <end position="365"/>
    </location>
</feature>
<dbReference type="PANTHER" id="PTHR11601:SF50">
    <property type="entry name" value="CYSTEINE DESULFURASE ISCS 2-RELATED"/>
    <property type="match status" value="1"/>
</dbReference>
<dbReference type="InterPro" id="IPR015421">
    <property type="entry name" value="PyrdxlP-dep_Trfase_major"/>
</dbReference>
<keyword evidence="4" id="KW-0663">Pyridoxal phosphate</keyword>
<evidence type="ECO:0000256" key="7">
    <source>
        <dbReference type="RuleBase" id="RU004504"/>
    </source>
</evidence>
<keyword evidence="10" id="KW-1185">Reference proteome</keyword>
<evidence type="ECO:0000256" key="3">
    <source>
        <dbReference type="ARBA" id="ARBA00022723"/>
    </source>
</evidence>
<evidence type="ECO:0000256" key="6">
    <source>
        <dbReference type="ARBA" id="ARBA00023014"/>
    </source>
</evidence>
<dbReference type="Proteomes" id="UP001060164">
    <property type="component" value="Chromosome"/>
</dbReference>
<dbReference type="Pfam" id="PF00266">
    <property type="entry name" value="Aminotran_5"/>
    <property type="match status" value="1"/>
</dbReference>
<keyword evidence="3" id="KW-0479">Metal-binding</keyword>
<name>A0ABY5VF48_9FIRM</name>
<comment type="similarity">
    <text evidence="2">Belongs to the class-V pyridoxal-phosphate-dependent aminotransferase family. NifS/IscS subfamily.</text>
</comment>
<dbReference type="Gene3D" id="3.40.640.10">
    <property type="entry name" value="Type I PLP-dependent aspartate aminotransferase-like (Major domain)"/>
    <property type="match status" value="1"/>
</dbReference>
<evidence type="ECO:0000259" key="8">
    <source>
        <dbReference type="Pfam" id="PF00266"/>
    </source>
</evidence>
<dbReference type="Gene3D" id="3.90.1150.10">
    <property type="entry name" value="Aspartate Aminotransferase, domain 1"/>
    <property type="match status" value="1"/>
</dbReference>
<dbReference type="InterPro" id="IPR015424">
    <property type="entry name" value="PyrdxlP-dep_Trfase"/>
</dbReference>
<dbReference type="InterPro" id="IPR015422">
    <property type="entry name" value="PyrdxlP-dep_Trfase_small"/>
</dbReference>
<dbReference type="InterPro" id="IPR020578">
    <property type="entry name" value="Aminotrans_V_PyrdxlP_BS"/>
</dbReference>
<dbReference type="Gene3D" id="1.10.260.50">
    <property type="match status" value="1"/>
</dbReference>
<proteinExistence type="inferred from homology"/>
<dbReference type="PIRSF" id="PIRSF005572">
    <property type="entry name" value="NifS"/>
    <property type="match status" value="1"/>
</dbReference>
<keyword evidence="6" id="KW-0411">Iron-sulfur</keyword>
<evidence type="ECO:0000313" key="10">
    <source>
        <dbReference type="Proteomes" id="UP001060164"/>
    </source>
</evidence>
<dbReference type="EMBL" id="CP102290">
    <property type="protein sequence ID" value="UWP58897.1"/>
    <property type="molecule type" value="Genomic_DNA"/>
</dbReference>
<evidence type="ECO:0000256" key="4">
    <source>
        <dbReference type="ARBA" id="ARBA00022898"/>
    </source>
</evidence>
<organism evidence="9 10">
    <name type="scientific">Ruminococcus gauvreauii</name>
    <dbReference type="NCBI Taxonomy" id="438033"/>
    <lineage>
        <taxon>Bacteria</taxon>
        <taxon>Bacillati</taxon>
        <taxon>Bacillota</taxon>
        <taxon>Clostridia</taxon>
        <taxon>Eubacteriales</taxon>
        <taxon>Oscillospiraceae</taxon>
        <taxon>Ruminococcus</taxon>
    </lineage>
</organism>
<sequence length="384" mass="42365">MEAYLDNSATTRCYREVCEIVSRTMYEDFGNPSSMHLKGMEAERYVKEAASQIAATLKVSEKEIYFTSGGTESDNWALIGTAEANKRRGRHIIITDIEHPAVSAPASFLEDQGYEVTRLPSDSHGCISMDDLREAVREDTILVSTMYVNNEIGSVQPVEAIGAFLKEQYPEVAYHVDAIQAYGKYRIWPERMGIDLLSVSGHKIHGPKGVGFLYVRNKVKLHPVIHGGGQQNGMRSGTDNVPGIAGLGCAAEMCCRELEEHAEYMYRLKHQLTDGLNGMEDVVIHGMAVYDGAPHIVNASFMGVRSEVLLHALEEKGIYVSAGSACSTHKKSKSPTLSAIGAGAGEMESAVRFSFSEETTPEEITYTLEVLEGLLPMLRRYMRR</sequence>
<protein>
    <submittedName>
        <fullName evidence="9">Cysteine desulfurase</fullName>
    </submittedName>
</protein>
<gene>
    <name evidence="9" type="ORF">NQ502_16205</name>
</gene>
<accession>A0ABY5VF48</accession>
<dbReference type="RefSeq" id="WP_028527354.1">
    <property type="nucleotide sequence ID" value="NZ_CABLBR010000001.1"/>
</dbReference>
<keyword evidence="5" id="KW-0408">Iron</keyword>
<evidence type="ECO:0000256" key="5">
    <source>
        <dbReference type="ARBA" id="ARBA00023004"/>
    </source>
</evidence>
<evidence type="ECO:0000256" key="1">
    <source>
        <dbReference type="ARBA" id="ARBA00001933"/>
    </source>
</evidence>
<dbReference type="InterPro" id="IPR016454">
    <property type="entry name" value="Cysteine_dSase"/>
</dbReference>
<dbReference type="PROSITE" id="PS00595">
    <property type="entry name" value="AA_TRANSFER_CLASS_5"/>
    <property type="match status" value="1"/>
</dbReference>
<dbReference type="PANTHER" id="PTHR11601">
    <property type="entry name" value="CYSTEINE DESULFURYLASE FAMILY MEMBER"/>
    <property type="match status" value="1"/>
</dbReference>
<reference evidence="9" key="1">
    <citation type="journal article" date="2022" name="Cell">
        <title>Design, construction, and in vivo augmentation of a complex gut microbiome.</title>
        <authorList>
            <person name="Cheng A.G."/>
            <person name="Ho P.Y."/>
            <person name="Aranda-Diaz A."/>
            <person name="Jain S."/>
            <person name="Yu F.B."/>
            <person name="Meng X."/>
            <person name="Wang M."/>
            <person name="Iakiviak M."/>
            <person name="Nagashima K."/>
            <person name="Zhao A."/>
            <person name="Murugkar P."/>
            <person name="Patil A."/>
            <person name="Atabakhsh K."/>
            <person name="Weakley A."/>
            <person name="Yan J."/>
            <person name="Brumbaugh A.R."/>
            <person name="Higginbottom S."/>
            <person name="Dimas A."/>
            <person name="Shiver A.L."/>
            <person name="Deutschbauer A."/>
            <person name="Neff N."/>
            <person name="Sonnenburg J.L."/>
            <person name="Huang K.C."/>
            <person name="Fischbach M.A."/>
        </authorList>
    </citation>
    <scope>NUCLEOTIDE SEQUENCE</scope>
    <source>
        <strain evidence="9">DSM 19829</strain>
    </source>
</reference>
<dbReference type="InterPro" id="IPR000192">
    <property type="entry name" value="Aminotrans_V_dom"/>
</dbReference>
<evidence type="ECO:0000313" key="9">
    <source>
        <dbReference type="EMBL" id="UWP58897.1"/>
    </source>
</evidence>
<comment type="cofactor">
    <cofactor evidence="1 7">
        <name>pyridoxal 5'-phosphate</name>
        <dbReference type="ChEBI" id="CHEBI:597326"/>
    </cofactor>
</comment>
<dbReference type="SUPFAM" id="SSF53383">
    <property type="entry name" value="PLP-dependent transferases"/>
    <property type="match status" value="1"/>
</dbReference>